<evidence type="ECO:0000259" key="3">
    <source>
        <dbReference type="Pfam" id="PF12172"/>
    </source>
</evidence>
<dbReference type="InterPro" id="IPR016039">
    <property type="entry name" value="Thiolase-like"/>
</dbReference>
<dbReference type="AlphaFoldDB" id="A0ABD5MQ05"/>
<dbReference type="InterPro" id="IPR012340">
    <property type="entry name" value="NA-bd_OB-fold"/>
</dbReference>
<comment type="caution">
    <text evidence="4">The sequence shown here is derived from an EMBL/GenBank/DDBJ whole genome shotgun (WGS) entry which is preliminary data.</text>
</comment>
<dbReference type="GO" id="GO:0008299">
    <property type="term" value="P:isoprenoid biosynthetic process"/>
    <property type="evidence" value="ECO:0007669"/>
    <property type="project" value="UniProtKB-KW"/>
</dbReference>
<dbReference type="GeneID" id="67209608"/>
<keyword evidence="5" id="KW-1185">Reference proteome</keyword>
<organism evidence="4 5">
    <name type="scientific">Halobaculum roseum</name>
    <dbReference type="NCBI Taxonomy" id="2175149"/>
    <lineage>
        <taxon>Archaea</taxon>
        <taxon>Methanobacteriati</taxon>
        <taxon>Methanobacteriota</taxon>
        <taxon>Stenosarchaea group</taxon>
        <taxon>Halobacteria</taxon>
        <taxon>Halobacteriales</taxon>
        <taxon>Haloferacaceae</taxon>
        <taxon>Halobaculum</taxon>
    </lineage>
</organism>
<dbReference type="SUPFAM" id="SSF53901">
    <property type="entry name" value="Thiolase-like"/>
    <property type="match status" value="2"/>
</dbReference>
<evidence type="ECO:0000259" key="2">
    <source>
        <dbReference type="Pfam" id="PF01796"/>
    </source>
</evidence>
<accession>A0ABD5MQ05</accession>
<dbReference type="PANTHER" id="PTHR34075">
    <property type="entry name" value="BLR3430 PROTEIN"/>
    <property type="match status" value="1"/>
</dbReference>
<reference evidence="4" key="1">
    <citation type="submission" date="2024-09" db="EMBL/GenBank/DDBJ databases">
        <authorList>
            <person name="Sun Q."/>
        </authorList>
    </citation>
    <scope>NUCLEOTIDE SEQUENCE [LARGE SCALE GENOMIC DNA]</scope>
    <source>
        <strain evidence="4">JCM 31273</strain>
    </source>
</reference>
<dbReference type="Gene3D" id="3.40.47.10">
    <property type="match status" value="1"/>
</dbReference>
<dbReference type="InterPro" id="IPR002878">
    <property type="entry name" value="ChsH2_C"/>
</dbReference>
<dbReference type="PANTHER" id="PTHR34075:SF5">
    <property type="entry name" value="BLR3430 PROTEIN"/>
    <property type="match status" value="1"/>
</dbReference>
<dbReference type="RefSeq" id="WP_225935161.1">
    <property type="nucleotide sequence ID" value="NZ_CP082286.1"/>
</dbReference>
<dbReference type="InterPro" id="IPR052513">
    <property type="entry name" value="Thioester_dehydratase-like"/>
</dbReference>
<feature type="domain" description="ChsH2 rubredoxin-like zinc ribbon" evidence="3">
    <location>
        <begin position="367"/>
        <end position="398"/>
    </location>
</feature>
<protein>
    <submittedName>
        <fullName evidence="4">Zinc ribbon domain-containing protein</fullName>
    </submittedName>
</protein>
<dbReference type="Pfam" id="PF12172">
    <property type="entry name" value="zf-ChsH2"/>
    <property type="match status" value="1"/>
</dbReference>
<proteinExistence type="predicted"/>
<dbReference type="Pfam" id="PF01796">
    <property type="entry name" value="OB_ChsH2_C"/>
    <property type="match status" value="1"/>
</dbReference>
<name>A0ABD5MQ05_9EURY</name>
<evidence type="ECO:0000313" key="4">
    <source>
        <dbReference type="EMBL" id="MFB9823312.1"/>
    </source>
</evidence>
<gene>
    <name evidence="4" type="ORF">ACFFOL_03805</name>
</gene>
<dbReference type="Proteomes" id="UP001589595">
    <property type="component" value="Unassembled WGS sequence"/>
</dbReference>
<sequence>MSAPEPGPGEPADRLDADARILGAGVYAPSARLPREAVAEAWGRSRARGIDAVAVPGPDEDALTMSVAAGERALAAAGVDAGDLAGLAFATTTPPLEEEDLLPRLGAALGAPGDARTHYVGRSTRAGTRALRAARDAGALPALVVAADAPRAAPNAPEGHAAGAGAAAVVLGPDSGSGAGLVGDAEVAADYPGTRFRRAGDADDADDGVEGLGVTTYDRKAFTRPIRAAVDLLGDDADAFAPEEAAAFAVTAPDGDLPARAARSVGLDADAVSTPVDTLGDTGAAGPLLGLTAALRAGATRTLVVGWGSGAGADALLVDGLAPVEGDLDADRELSYAAALRRRGEIASDEPPAGGGAAVSVPTWRRSIPARYRLRAGRCPDCGGLAFPPEGACPDCHDLVDYESVGLPSEGTVETVTGVSPDGAPPEFARQAERGGDYAVAIVRFEREGAAASVPMQVADADPESVAAGDPVRAVFRRIYEREGVIRYGRKALPAVGDG</sequence>
<dbReference type="SUPFAM" id="SSF50249">
    <property type="entry name" value="Nucleic acid-binding proteins"/>
    <property type="match status" value="1"/>
</dbReference>
<dbReference type="EMBL" id="JBHMAJ010000001">
    <property type="protein sequence ID" value="MFB9823312.1"/>
    <property type="molecule type" value="Genomic_DNA"/>
</dbReference>
<feature type="domain" description="ChsH2 C-terminal OB-fold" evidence="2">
    <location>
        <begin position="407"/>
        <end position="477"/>
    </location>
</feature>
<dbReference type="Gene3D" id="6.10.30.10">
    <property type="match status" value="1"/>
</dbReference>
<keyword evidence="1" id="KW-0414">Isoprene biosynthesis</keyword>
<dbReference type="InterPro" id="IPR022002">
    <property type="entry name" value="ChsH2_Znr"/>
</dbReference>
<evidence type="ECO:0000256" key="1">
    <source>
        <dbReference type="ARBA" id="ARBA00023229"/>
    </source>
</evidence>
<evidence type="ECO:0000313" key="5">
    <source>
        <dbReference type="Proteomes" id="UP001589595"/>
    </source>
</evidence>